<dbReference type="GO" id="GO:0009927">
    <property type="term" value="F:histidine phosphotransfer kinase activity"/>
    <property type="evidence" value="ECO:0007669"/>
    <property type="project" value="TreeGrafter"/>
</dbReference>
<dbReference type="InterPro" id="IPR003594">
    <property type="entry name" value="HATPase_dom"/>
</dbReference>
<dbReference type="SUPFAM" id="SSF55874">
    <property type="entry name" value="ATPase domain of HSP90 chaperone/DNA topoisomerase II/histidine kinase"/>
    <property type="match status" value="1"/>
</dbReference>
<evidence type="ECO:0000256" key="3">
    <source>
        <dbReference type="ARBA" id="ARBA00012438"/>
    </source>
</evidence>
<dbReference type="CDD" id="cd16922">
    <property type="entry name" value="HATPase_EvgS-ArcB-TorS-like"/>
    <property type="match status" value="1"/>
</dbReference>
<evidence type="ECO:0000256" key="5">
    <source>
        <dbReference type="ARBA" id="ARBA00022679"/>
    </source>
</evidence>
<dbReference type="InterPro" id="IPR035965">
    <property type="entry name" value="PAS-like_dom_sf"/>
</dbReference>
<dbReference type="CDD" id="cd00082">
    <property type="entry name" value="HisKA"/>
    <property type="match status" value="1"/>
</dbReference>
<dbReference type="GO" id="GO:0000155">
    <property type="term" value="F:phosphorelay sensor kinase activity"/>
    <property type="evidence" value="ECO:0007669"/>
    <property type="project" value="InterPro"/>
</dbReference>
<proteinExistence type="inferred from homology"/>
<dbReference type="PANTHER" id="PTHR43047">
    <property type="entry name" value="TWO-COMPONENT HISTIDINE PROTEIN KINASE"/>
    <property type="match status" value="1"/>
</dbReference>
<dbReference type="Gene3D" id="1.10.287.130">
    <property type="match status" value="1"/>
</dbReference>
<evidence type="ECO:0000256" key="9">
    <source>
        <dbReference type="SAM" id="Coils"/>
    </source>
</evidence>
<dbReference type="EMBL" id="JACEGA010000001">
    <property type="protein sequence ID" value="MBB2182028.1"/>
    <property type="molecule type" value="Genomic_DNA"/>
</dbReference>
<dbReference type="SMART" id="SM00387">
    <property type="entry name" value="HATPase_c"/>
    <property type="match status" value="1"/>
</dbReference>
<comment type="catalytic activity">
    <reaction evidence="1">
        <text>ATP + protein L-histidine = ADP + protein N-phospho-L-histidine.</text>
        <dbReference type="EC" id="2.7.13.3"/>
    </reaction>
</comment>
<dbReference type="SUPFAM" id="SSF47384">
    <property type="entry name" value="Homodimeric domain of signal transducing histidine kinase"/>
    <property type="match status" value="1"/>
</dbReference>
<dbReference type="InterPro" id="IPR005467">
    <property type="entry name" value="His_kinase_dom"/>
</dbReference>
<dbReference type="Pfam" id="PF00512">
    <property type="entry name" value="HisKA"/>
    <property type="match status" value="1"/>
</dbReference>
<dbReference type="AlphaFoldDB" id="A0A839JXS4"/>
<dbReference type="SUPFAM" id="SSF55785">
    <property type="entry name" value="PYP-like sensor domain (PAS domain)"/>
    <property type="match status" value="1"/>
</dbReference>
<evidence type="ECO:0000256" key="8">
    <source>
        <dbReference type="ARBA" id="ARBA00074306"/>
    </source>
</evidence>
<dbReference type="Proteomes" id="UP000574276">
    <property type="component" value="Unassembled WGS sequence"/>
</dbReference>
<protein>
    <recommendedName>
        <fullName evidence="8">Circadian input-output histidine kinase CikA</fullName>
        <ecNumber evidence="3">2.7.13.3</ecNumber>
    </recommendedName>
</protein>
<dbReference type="Gene3D" id="3.30.565.10">
    <property type="entry name" value="Histidine kinase-like ATPase, C-terminal domain"/>
    <property type="match status" value="1"/>
</dbReference>
<evidence type="ECO:0000256" key="2">
    <source>
        <dbReference type="ARBA" id="ARBA00006402"/>
    </source>
</evidence>
<dbReference type="EC" id="2.7.13.3" evidence="3"/>
<comment type="similarity">
    <text evidence="2">In the N-terminal section; belongs to the phytochrome family.</text>
</comment>
<organism evidence="11 12">
    <name type="scientific">Variimorphobacter saccharofermentans</name>
    <dbReference type="NCBI Taxonomy" id="2755051"/>
    <lineage>
        <taxon>Bacteria</taxon>
        <taxon>Bacillati</taxon>
        <taxon>Bacillota</taxon>
        <taxon>Clostridia</taxon>
        <taxon>Lachnospirales</taxon>
        <taxon>Lachnospiraceae</taxon>
        <taxon>Variimorphobacter</taxon>
    </lineage>
</organism>
<keyword evidence="12" id="KW-1185">Reference proteome</keyword>
<name>A0A839JXS4_9FIRM</name>
<keyword evidence="6" id="KW-0418">Kinase</keyword>
<dbReference type="PANTHER" id="PTHR43047:SF72">
    <property type="entry name" value="OSMOSENSING HISTIDINE PROTEIN KINASE SLN1"/>
    <property type="match status" value="1"/>
</dbReference>
<evidence type="ECO:0000313" key="11">
    <source>
        <dbReference type="EMBL" id="MBB2182028.1"/>
    </source>
</evidence>
<reference evidence="11 12" key="1">
    <citation type="submission" date="2020-07" db="EMBL/GenBank/DDBJ databases">
        <title>Characterization and genome sequencing of isolate MD1, a novel member within the family Lachnospiraceae.</title>
        <authorList>
            <person name="Rettenmaier R."/>
            <person name="Di Bello L."/>
            <person name="Zinser C."/>
            <person name="Scheitz K."/>
            <person name="Liebl W."/>
            <person name="Zverlov V."/>
        </authorList>
    </citation>
    <scope>NUCLEOTIDE SEQUENCE [LARGE SCALE GENOMIC DNA]</scope>
    <source>
        <strain evidence="11 12">MD1</strain>
    </source>
</reference>
<keyword evidence="5" id="KW-0808">Transferase</keyword>
<dbReference type="RefSeq" id="WP_228351763.1">
    <property type="nucleotide sequence ID" value="NZ_JACEGA010000001.1"/>
</dbReference>
<dbReference type="InterPro" id="IPR036097">
    <property type="entry name" value="HisK_dim/P_sf"/>
</dbReference>
<evidence type="ECO:0000256" key="7">
    <source>
        <dbReference type="ARBA" id="ARBA00023012"/>
    </source>
</evidence>
<comment type="caution">
    <text evidence="11">The sequence shown here is derived from an EMBL/GenBank/DDBJ whole genome shotgun (WGS) entry which is preliminary data.</text>
</comment>
<evidence type="ECO:0000256" key="1">
    <source>
        <dbReference type="ARBA" id="ARBA00000085"/>
    </source>
</evidence>
<dbReference type="FunFam" id="3.30.565.10:FF:000010">
    <property type="entry name" value="Sensor histidine kinase RcsC"/>
    <property type="match status" value="1"/>
</dbReference>
<dbReference type="Pfam" id="PF02518">
    <property type="entry name" value="HATPase_c"/>
    <property type="match status" value="1"/>
</dbReference>
<accession>A0A839JXS4</accession>
<dbReference type="PROSITE" id="PS50109">
    <property type="entry name" value="HIS_KIN"/>
    <property type="match status" value="1"/>
</dbReference>
<evidence type="ECO:0000259" key="10">
    <source>
        <dbReference type="PROSITE" id="PS50109"/>
    </source>
</evidence>
<dbReference type="GO" id="GO:0005886">
    <property type="term" value="C:plasma membrane"/>
    <property type="evidence" value="ECO:0007669"/>
    <property type="project" value="TreeGrafter"/>
</dbReference>
<feature type="coiled-coil region" evidence="9">
    <location>
        <begin position="117"/>
        <end position="144"/>
    </location>
</feature>
<dbReference type="SMART" id="SM00388">
    <property type="entry name" value="HisKA"/>
    <property type="match status" value="1"/>
</dbReference>
<dbReference type="Gene3D" id="3.30.450.20">
    <property type="entry name" value="PAS domain"/>
    <property type="match status" value="1"/>
</dbReference>
<dbReference type="InterPro" id="IPR036890">
    <property type="entry name" value="HATPase_C_sf"/>
</dbReference>
<evidence type="ECO:0000313" key="12">
    <source>
        <dbReference type="Proteomes" id="UP000574276"/>
    </source>
</evidence>
<evidence type="ECO:0000256" key="4">
    <source>
        <dbReference type="ARBA" id="ARBA00022553"/>
    </source>
</evidence>
<gene>
    <name evidence="11" type="ORF">H0486_03955</name>
</gene>
<feature type="domain" description="Histidine kinase" evidence="10">
    <location>
        <begin position="144"/>
        <end position="365"/>
    </location>
</feature>
<dbReference type="PRINTS" id="PR00344">
    <property type="entry name" value="BCTRLSENSOR"/>
</dbReference>
<sequence>MKLKKFISKSDLLIENTLEMYIFFDNTGRIIECNIKALNELGYGEDIYHVTVDQIFKEIFDFNQDEMLINTKSLDKTCETVAYRKNQTCFPVILRVAIKRDKKSFLGLCTAMNIQEKKETLRELGHAQQELKAFQQNRNDMVANITHELRTPVNGIMGLSNSLLEMDSKEKQKETVNLIRDCCKNLNRIINDLLDYSQIINNKLRIRKKEFEFRKFIHDVIAVNQCKIDEKGLKLLVSVSSDIPDRLVGDELRLAQVLNNLFSNAIKFTSEGQIALEVVKLAQSEHDVELFFMVIDTGIGISAEDKDRMFQSFIQGDGSISRKFGGTGLGLSLCKSLVEAMHGTMSVDSEKNKGSTFSFSVHLELPIHSRNIIMRGKPIPIQNKTDDQMDMKDISTSKIVTEKEPSQYIDNRAIESTEEYVKNLDDTMDKISICLELGSWDKAEKLAYFIKGQIPTEMEVLKKSVFRLLLAIRKESYAEVKMILTDIKAAMNGVMK</sequence>
<evidence type="ECO:0000256" key="6">
    <source>
        <dbReference type="ARBA" id="ARBA00022777"/>
    </source>
</evidence>
<keyword evidence="7" id="KW-0902">Two-component regulatory system</keyword>
<keyword evidence="9" id="KW-0175">Coiled coil</keyword>
<keyword evidence="4" id="KW-0597">Phosphoprotein</keyword>
<dbReference type="InterPro" id="IPR003661">
    <property type="entry name" value="HisK_dim/P_dom"/>
</dbReference>
<dbReference type="InterPro" id="IPR004358">
    <property type="entry name" value="Sig_transdc_His_kin-like_C"/>
</dbReference>